<evidence type="ECO:0000313" key="1">
    <source>
        <dbReference type="EMBL" id="QQP86555.1"/>
    </source>
</evidence>
<keyword evidence="2" id="KW-1185">Reference proteome</keyword>
<dbReference type="RefSeq" id="WP_201094747.1">
    <property type="nucleotide sequence ID" value="NZ_CP067393.1"/>
</dbReference>
<proteinExistence type="predicted"/>
<dbReference type="Proteomes" id="UP000595278">
    <property type="component" value="Chromosome"/>
</dbReference>
<dbReference type="AlphaFoldDB" id="A0A974RXU6"/>
<reference evidence="1 2" key="1">
    <citation type="submission" date="2021-01" db="EMBL/GenBank/DDBJ databases">
        <title>Entomomonas sp. F2A isolated from a house cricket (Acheta domesticus).</title>
        <authorList>
            <person name="Spergser J."/>
            <person name="Busse H.-J."/>
        </authorList>
    </citation>
    <scope>NUCLEOTIDE SEQUENCE [LARGE SCALE GENOMIC DNA]</scope>
    <source>
        <strain evidence="1 2">F2A</strain>
    </source>
</reference>
<evidence type="ECO:0000313" key="2">
    <source>
        <dbReference type="Proteomes" id="UP000595278"/>
    </source>
</evidence>
<organism evidence="1 2">
    <name type="scientific">Entomomonas asaccharolytica</name>
    <dbReference type="NCBI Taxonomy" id="2785331"/>
    <lineage>
        <taxon>Bacteria</taxon>
        <taxon>Pseudomonadati</taxon>
        <taxon>Pseudomonadota</taxon>
        <taxon>Gammaproteobacteria</taxon>
        <taxon>Pseudomonadales</taxon>
        <taxon>Pseudomonadaceae</taxon>
        <taxon>Entomomonas</taxon>
    </lineage>
</organism>
<name>A0A974RXU6_9GAMM</name>
<protein>
    <submittedName>
        <fullName evidence="1">Uncharacterized protein</fullName>
    </submittedName>
</protein>
<gene>
    <name evidence="1" type="ORF">JHT90_04775</name>
</gene>
<accession>A0A974RXU6</accession>
<dbReference type="KEGG" id="eaz:JHT90_04775"/>
<dbReference type="EMBL" id="CP067393">
    <property type="protein sequence ID" value="QQP86555.1"/>
    <property type="molecule type" value="Genomic_DNA"/>
</dbReference>
<sequence length="56" mass="6664">MKKTTDNNLVNFNQQRSKRIHDIHEKNLQELHNAFEKAFPLASSKKTNKKKKTKKK</sequence>